<keyword evidence="2" id="KW-1185">Reference proteome</keyword>
<proteinExistence type="predicted"/>
<dbReference type="InterPro" id="IPR027417">
    <property type="entry name" value="P-loop_NTPase"/>
</dbReference>
<evidence type="ECO:0000313" key="1">
    <source>
        <dbReference type="EMBL" id="KIW25593.1"/>
    </source>
</evidence>
<dbReference type="EMBL" id="KN847044">
    <property type="protein sequence ID" value="KIW25593.1"/>
    <property type="molecule type" value="Genomic_DNA"/>
</dbReference>
<dbReference type="HOGENOM" id="CLU_2885591_0_0_1"/>
<dbReference type="GeneID" id="27347953"/>
<accession>A0A0D2C321</accession>
<dbReference type="VEuPathDB" id="FungiDB:PV07_08759"/>
<dbReference type="AlphaFoldDB" id="A0A0D2C321"/>
<sequence>MEYVLFMPQHSLMFNSIIRQNLTYGKPDATDEEMHEEGRNAAIHDTIMQRAQNYDAAIRDDGK</sequence>
<organism evidence="1 2">
    <name type="scientific">Cladophialophora immunda</name>
    <dbReference type="NCBI Taxonomy" id="569365"/>
    <lineage>
        <taxon>Eukaryota</taxon>
        <taxon>Fungi</taxon>
        <taxon>Dikarya</taxon>
        <taxon>Ascomycota</taxon>
        <taxon>Pezizomycotina</taxon>
        <taxon>Eurotiomycetes</taxon>
        <taxon>Chaetothyriomycetidae</taxon>
        <taxon>Chaetothyriales</taxon>
        <taxon>Herpotrichiellaceae</taxon>
        <taxon>Cladophialophora</taxon>
    </lineage>
</organism>
<evidence type="ECO:0000313" key="2">
    <source>
        <dbReference type="Proteomes" id="UP000054466"/>
    </source>
</evidence>
<dbReference type="STRING" id="569365.A0A0D2C321"/>
<reference evidence="1 2" key="1">
    <citation type="submission" date="2015-01" db="EMBL/GenBank/DDBJ databases">
        <title>The Genome Sequence of Cladophialophora immunda CBS83496.</title>
        <authorList>
            <consortium name="The Broad Institute Genomics Platform"/>
            <person name="Cuomo C."/>
            <person name="de Hoog S."/>
            <person name="Gorbushina A."/>
            <person name="Stielow B."/>
            <person name="Teixiera M."/>
            <person name="Abouelleil A."/>
            <person name="Chapman S.B."/>
            <person name="Priest M."/>
            <person name="Young S.K."/>
            <person name="Wortman J."/>
            <person name="Nusbaum C."/>
            <person name="Birren B."/>
        </authorList>
    </citation>
    <scope>NUCLEOTIDE SEQUENCE [LARGE SCALE GENOMIC DNA]</scope>
    <source>
        <strain evidence="1 2">CBS 83496</strain>
    </source>
</reference>
<dbReference type="OrthoDB" id="4161646at2759"/>
<dbReference type="RefSeq" id="XP_016245809.1">
    <property type="nucleotide sequence ID" value="XM_016395953.1"/>
</dbReference>
<dbReference type="Proteomes" id="UP000054466">
    <property type="component" value="Unassembled WGS sequence"/>
</dbReference>
<protein>
    <submittedName>
        <fullName evidence="1">Uncharacterized protein</fullName>
    </submittedName>
</protein>
<dbReference type="SUPFAM" id="SSF52540">
    <property type="entry name" value="P-loop containing nucleoside triphosphate hydrolases"/>
    <property type="match status" value="1"/>
</dbReference>
<name>A0A0D2C321_9EURO</name>
<gene>
    <name evidence="1" type="ORF">PV07_08759</name>
</gene>
<dbReference type="Gene3D" id="3.40.50.300">
    <property type="entry name" value="P-loop containing nucleotide triphosphate hydrolases"/>
    <property type="match status" value="1"/>
</dbReference>